<evidence type="ECO:0000256" key="8">
    <source>
        <dbReference type="ARBA" id="ARBA00023288"/>
    </source>
</evidence>
<gene>
    <name evidence="13" type="ORF">TSPGSL018_7669</name>
</gene>
<comment type="catalytic activity">
    <reaction evidence="10">
        <text>L-cysteinyl-[protein] + hexadecanoyl-CoA = S-hexadecanoyl-L-cysteinyl-[protein] + CoA</text>
        <dbReference type="Rhea" id="RHEA:36683"/>
        <dbReference type="Rhea" id="RHEA-COMP:10131"/>
        <dbReference type="Rhea" id="RHEA-COMP:11032"/>
        <dbReference type="ChEBI" id="CHEBI:29950"/>
        <dbReference type="ChEBI" id="CHEBI:57287"/>
        <dbReference type="ChEBI" id="CHEBI:57379"/>
        <dbReference type="ChEBI" id="CHEBI:74151"/>
        <dbReference type="EC" id="2.3.1.225"/>
    </reaction>
</comment>
<name>A0A061REG0_9CHLO</name>
<feature type="transmembrane region" description="Helical" evidence="10">
    <location>
        <begin position="42"/>
        <end position="59"/>
    </location>
</feature>
<comment type="subcellular location">
    <subcellularLocation>
        <location evidence="1">Endomembrane system</location>
        <topology evidence="1">Multi-pass membrane protein</topology>
    </subcellularLocation>
</comment>
<evidence type="ECO:0000256" key="10">
    <source>
        <dbReference type="RuleBase" id="RU079119"/>
    </source>
</evidence>
<comment type="domain">
    <text evidence="10">The DHHC domain is required for palmitoyltransferase activity.</text>
</comment>
<dbReference type="EC" id="2.3.1.225" evidence="10"/>
<feature type="transmembrane region" description="Helical" evidence="10">
    <location>
        <begin position="165"/>
        <end position="184"/>
    </location>
</feature>
<dbReference type="GO" id="GO:0005794">
    <property type="term" value="C:Golgi apparatus"/>
    <property type="evidence" value="ECO:0007669"/>
    <property type="project" value="TreeGrafter"/>
</dbReference>
<evidence type="ECO:0000256" key="9">
    <source>
        <dbReference type="ARBA" id="ARBA00023315"/>
    </source>
</evidence>
<keyword evidence="5 10" id="KW-1133">Transmembrane helix</keyword>
<organism evidence="13">
    <name type="scientific">Tetraselmis sp. GSL018</name>
    <dbReference type="NCBI Taxonomy" id="582737"/>
    <lineage>
        <taxon>Eukaryota</taxon>
        <taxon>Viridiplantae</taxon>
        <taxon>Chlorophyta</taxon>
        <taxon>core chlorophytes</taxon>
        <taxon>Chlorodendrophyceae</taxon>
        <taxon>Chlorodendrales</taxon>
        <taxon>Chlorodendraceae</taxon>
        <taxon>Tetraselmis</taxon>
    </lineage>
</organism>
<keyword evidence="3 10" id="KW-0808">Transferase</keyword>
<dbReference type="InterPro" id="IPR039859">
    <property type="entry name" value="PFA4/ZDH16/20/ERF2-like"/>
</dbReference>
<feature type="transmembrane region" description="Helical" evidence="10">
    <location>
        <begin position="79"/>
        <end position="101"/>
    </location>
</feature>
<keyword evidence="6 10" id="KW-0472">Membrane</keyword>
<evidence type="ECO:0000313" key="13">
    <source>
        <dbReference type="EMBL" id="JAC68896.1"/>
    </source>
</evidence>
<dbReference type="PANTHER" id="PTHR22883">
    <property type="entry name" value="ZINC FINGER DHHC DOMAIN CONTAINING PROTEIN"/>
    <property type="match status" value="1"/>
</dbReference>
<evidence type="ECO:0000256" key="5">
    <source>
        <dbReference type="ARBA" id="ARBA00022989"/>
    </source>
</evidence>
<evidence type="ECO:0000256" key="3">
    <source>
        <dbReference type="ARBA" id="ARBA00022679"/>
    </source>
</evidence>
<dbReference type="GO" id="GO:0006612">
    <property type="term" value="P:protein targeting to membrane"/>
    <property type="evidence" value="ECO:0007669"/>
    <property type="project" value="TreeGrafter"/>
</dbReference>
<dbReference type="AlphaFoldDB" id="A0A061REG0"/>
<dbReference type="EMBL" id="GBEZ01017433">
    <property type="protein sequence ID" value="JAC68896.1"/>
    <property type="molecule type" value="Transcribed_RNA"/>
</dbReference>
<accession>A0A061REG0</accession>
<evidence type="ECO:0000256" key="4">
    <source>
        <dbReference type="ARBA" id="ARBA00022692"/>
    </source>
</evidence>
<dbReference type="PROSITE" id="PS50216">
    <property type="entry name" value="DHHC"/>
    <property type="match status" value="1"/>
</dbReference>
<evidence type="ECO:0000256" key="1">
    <source>
        <dbReference type="ARBA" id="ARBA00004127"/>
    </source>
</evidence>
<keyword evidence="9 10" id="KW-0012">Acyltransferase</keyword>
<evidence type="ECO:0000256" key="6">
    <source>
        <dbReference type="ARBA" id="ARBA00023136"/>
    </source>
</evidence>
<evidence type="ECO:0000256" key="11">
    <source>
        <dbReference type="SAM" id="MobiDB-lite"/>
    </source>
</evidence>
<keyword evidence="7" id="KW-0564">Palmitate</keyword>
<protein>
    <recommendedName>
        <fullName evidence="10">S-acyltransferase</fullName>
        <ecNumber evidence="10">2.3.1.225</ecNumber>
    </recommendedName>
    <alternativeName>
        <fullName evidence="10">Palmitoyltransferase</fullName>
    </alternativeName>
</protein>
<proteinExistence type="inferred from homology"/>
<evidence type="ECO:0000256" key="7">
    <source>
        <dbReference type="ARBA" id="ARBA00023139"/>
    </source>
</evidence>
<feature type="non-terminal residue" evidence="13">
    <location>
        <position position="334"/>
    </location>
</feature>
<comment type="similarity">
    <text evidence="2 10">Belongs to the DHHC palmitoyltransferase family.</text>
</comment>
<dbReference type="InterPro" id="IPR001594">
    <property type="entry name" value="Palmitoyltrfase_DHHC"/>
</dbReference>
<dbReference type="GO" id="GO:0019706">
    <property type="term" value="F:protein-cysteine S-palmitoyltransferase activity"/>
    <property type="evidence" value="ECO:0007669"/>
    <property type="project" value="UniProtKB-EC"/>
</dbReference>
<dbReference type="GO" id="GO:0005783">
    <property type="term" value="C:endoplasmic reticulum"/>
    <property type="evidence" value="ECO:0007669"/>
    <property type="project" value="TreeGrafter"/>
</dbReference>
<dbReference type="Pfam" id="PF01529">
    <property type="entry name" value="DHHC"/>
    <property type="match status" value="1"/>
</dbReference>
<keyword evidence="4 10" id="KW-0812">Transmembrane</keyword>
<evidence type="ECO:0000259" key="12">
    <source>
        <dbReference type="Pfam" id="PF01529"/>
    </source>
</evidence>
<dbReference type="PANTHER" id="PTHR22883:SF301">
    <property type="entry name" value="PALMITOYLTRANSFERASE ZDHHC12"/>
    <property type="match status" value="1"/>
</dbReference>
<feature type="transmembrane region" description="Helical" evidence="10">
    <location>
        <begin position="205"/>
        <end position="228"/>
    </location>
</feature>
<keyword evidence="8" id="KW-0449">Lipoprotein</keyword>
<feature type="domain" description="Palmitoyltransferase DHHC" evidence="12">
    <location>
        <begin position="118"/>
        <end position="245"/>
    </location>
</feature>
<feature type="region of interest" description="Disordered" evidence="11">
    <location>
        <begin position="308"/>
        <end position="334"/>
    </location>
</feature>
<evidence type="ECO:0000256" key="2">
    <source>
        <dbReference type="ARBA" id="ARBA00008574"/>
    </source>
</evidence>
<sequence length="334" mass="36311">MYLSEISPFRTPEALARTHAFRVQALMRSARGLSVFTVDGKIWLFGGLHLTGLFALYCGNTDIAHATREALHFKLTTSVVGLLSLVTLAATTMLLYASVYASDPGWVSTNTQRGRCIQNYYCQHCGFSVPLRSRHCLQTGQCVHKFDHFCYLLSTSIGDLNHARYVLFIAFESALSGAASVLLLREAAKCAAAQPDRLTCALSGAATVHLVAGTAIGSASALLLYLLALHSYLMITGQTTYELVKGPHVPYLAAYFRPGQSGVRLPWSLLRLLFGKGAPPPAPFSQGPWENLRVFWLARKPHCYSLQEPPPLAGRSGGGEDHRAGRVAGFAQAR</sequence>
<reference evidence="13" key="1">
    <citation type="submission" date="2014-05" db="EMBL/GenBank/DDBJ databases">
        <title>The transcriptome of the halophilic microalga Tetraselmis sp. GSL018 isolated from the Great Salt Lake, Utah.</title>
        <authorList>
            <person name="Jinkerson R.E."/>
            <person name="D'Adamo S."/>
            <person name="Posewitz M.C."/>
        </authorList>
    </citation>
    <scope>NUCLEOTIDE SEQUENCE</scope>
    <source>
        <strain evidence="13">GSL018</strain>
    </source>
</reference>